<dbReference type="RefSeq" id="WP_013486313.1">
    <property type="nucleotide sequence ID" value="NC_014828.1"/>
</dbReference>
<dbReference type="HOGENOM" id="CLU_1445640_0_0_9"/>
<organism evidence="2 3">
    <name type="scientific">Ethanoligenens harbinense (strain DSM 18485 / JCM 12961 / CGMCC 1.5033 / YUAN-3)</name>
    <dbReference type="NCBI Taxonomy" id="663278"/>
    <lineage>
        <taxon>Bacteria</taxon>
        <taxon>Bacillati</taxon>
        <taxon>Bacillota</taxon>
        <taxon>Clostridia</taxon>
        <taxon>Eubacteriales</taxon>
        <taxon>Oscillospiraceae</taxon>
        <taxon>Ethanoligenens</taxon>
    </lineage>
</organism>
<feature type="transmembrane region" description="Helical" evidence="1">
    <location>
        <begin position="7"/>
        <end position="29"/>
    </location>
</feature>
<keyword evidence="3" id="KW-1185">Reference proteome</keyword>
<reference evidence="2 3" key="1">
    <citation type="submission" date="2010-12" db="EMBL/GenBank/DDBJ databases">
        <title>Complete sequence of Ethanoligenens harbinense YUAN-3.</title>
        <authorList>
            <person name="Lucas S."/>
            <person name="Copeland A."/>
            <person name="Lapidus A."/>
            <person name="Cheng J.-F."/>
            <person name="Bruce D."/>
            <person name="Goodwin L."/>
            <person name="Pitluck S."/>
            <person name="Chertkov O."/>
            <person name="Misra M."/>
            <person name="Detter J.C."/>
            <person name="Han C."/>
            <person name="Tapia R."/>
            <person name="Land M."/>
            <person name="Hauser L."/>
            <person name="Jeffries C."/>
            <person name="Kyrpides N."/>
            <person name="Ivanova N."/>
            <person name="Mikhailova N."/>
            <person name="Wang A."/>
            <person name="Mouttaki H."/>
            <person name="He Z."/>
            <person name="Zhou J."/>
            <person name="Hemme C.L."/>
            <person name="Woyke T."/>
        </authorList>
    </citation>
    <scope>NUCLEOTIDE SEQUENCE [LARGE SCALE GENOMIC DNA]</scope>
    <source>
        <strain evidence="3">DSM 18485 / JCM 12961 / CGMCC 1.5033 / YUAN-3</strain>
    </source>
</reference>
<evidence type="ECO:0000313" key="2">
    <source>
        <dbReference type="EMBL" id="ADU27970.1"/>
    </source>
</evidence>
<name>E6U5V3_ETHHY</name>
<keyword evidence="1" id="KW-1133">Transmembrane helix</keyword>
<dbReference type="EMBL" id="CP002400">
    <property type="protein sequence ID" value="ADU27970.1"/>
    <property type="molecule type" value="Genomic_DNA"/>
</dbReference>
<accession>E6U5V3</accession>
<sequence length="187" mass="20865">MQSKGRIYGVLFVVILVVCGFFFSSKLWLPDDRSLKNLNYDQVLTLGDWMIRFQDASFNKAAGTMTVNVLQKAQLATDGPYKVVVYLGDKSLGKKLPFHLNPVMDRPNLQVLNIEKIPADFYYVTVEVIVPQSYASPSSGTSTGDSNQDIFGTGSAVQQQEQPVTTEVHIDYRKVHIIKNAADKKES</sequence>
<dbReference type="AlphaFoldDB" id="E6U5V3"/>
<evidence type="ECO:0000256" key="1">
    <source>
        <dbReference type="SAM" id="Phobius"/>
    </source>
</evidence>
<proteinExistence type="predicted"/>
<keyword evidence="1" id="KW-0472">Membrane</keyword>
<dbReference type="KEGG" id="eha:Ethha_2476"/>
<dbReference type="STRING" id="663278.Ethha_2476"/>
<keyword evidence="1" id="KW-0812">Transmembrane</keyword>
<gene>
    <name evidence="2" type="ordered locus">Ethha_2476</name>
</gene>
<dbReference type="Proteomes" id="UP000001551">
    <property type="component" value="Chromosome"/>
</dbReference>
<evidence type="ECO:0000313" key="3">
    <source>
        <dbReference type="Proteomes" id="UP000001551"/>
    </source>
</evidence>
<protein>
    <submittedName>
        <fullName evidence="2">Uncharacterized protein</fullName>
    </submittedName>
</protein>